<keyword evidence="2" id="KW-1185">Reference proteome</keyword>
<reference evidence="1 2" key="1">
    <citation type="submission" date="2024-07" db="EMBL/GenBank/DDBJ databases">
        <title>Section-level genome sequencing and comparative genomics of Aspergillus sections Usti and Cavernicolus.</title>
        <authorList>
            <consortium name="Lawrence Berkeley National Laboratory"/>
            <person name="Nybo J.L."/>
            <person name="Vesth T.C."/>
            <person name="Theobald S."/>
            <person name="Frisvad J.C."/>
            <person name="Larsen T.O."/>
            <person name="Kjaerboelling I."/>
            <person name="Rothschild-Mancinelli K."/>
            <person name="Lyhne E.K."/>
            <person name="Kogle M.E."/>
            <person name="Barry K."/>
            <person name="Clum A."/>
            <person name="Na H."/>
            <person name="Ledsgaard L."/>
            <person name="Lin J."/>
            <person name="Lipzen A."/>
            <person name="Kuo A."/>
            <person name="Riley R."/>
            <person name="Mondo S."/>
            <person name="Labutti K."/>
            <person name="Haridas S."/>
            <person name="Pangalinan J."/>
            <person name="Salamov A.A."/>
            <person name="Simmons B.A."/>
            <person name="Magnuson J.K."/>
            <person name="Chen J."/>
            <person name="Drula E."/>
            <person name="Henrissat B."/>
            <person name="Wiebenga A."/>
            <person name="Lubbers R.J."/>
            <person name="Gomes A.C."/>
            <person name="Makela M.R."/>
            <person name="Stajich J."/>
            <person name="Grigoriev I.V."/>
            <person name="Mortensen U.H."/>
            <person name="De Vries R.P."/>
            <person name="Baker S.E."/>
            <person name="Andersen M.R."/>
        </authorList>
    </citation>
    <scope>NUCLEOTIDE SEQUENCE [LARGE SCALE GENOMIC DNA]</scope>
    <source>
        <strain evidence="1 2">CBS 123904</strain>
    </source>
</reference>
<comment type="caution">
    <text evidence="1">The sequence shown here is derived from an EMBL/GenBank/DDBJ whole genome shotgun (WGS) entry which is preliminary data.</text>
</comment>
<accession>A0ABR4KNF2</accession>
<name>A0ABR4KNF2_9EURO</name>
<gene>
    <name evidence="1" type="ORF">BJY01DRAFT_57555</name>
</gene>
<sequence length="209" mass="23868">MTRHSFSFLLPWVLDRRHLRHDLSCIVLALGHREGMFRGKFFSLFHFIYSYLFAHSVLDCESCTDRHTRWRRVVTRVARLQERTVISNNIQPEGNTHSCVTLLFPFVVYFFALDNISVHRQPRPRVEVLNQPQGATTSRGKKEPTLGCEWFWLRPPSGLDLHPVSLLPPSTPSRTSCILLPPVFPNSSIAPVPSRMAVLLAGPALLRST</sequence>
<proteinExistence type="predicted"/>
<evidence type="ECO:0000313" key="2">
    <source>
        <dbReference type="Proteomes" id="UP001610446"/>
    </source>
</evidence>
<evidence type="ECO:0000313" key="1">
    <source>
        <dbReference type="EMBL" id="KAL2853801.1"/>
    </source>
</evidence>
<dbReference type="Proteomes" id="UP001610446">
    <property type="component" value="Unassembled WGS sequence"/>
</dbReference>
<protein>
    <submittedName>
        <fullName evidence="1">Uncharacterized protein</fullName>
    </submittedName>
</protein>
<organism evidence="1 2">
    <name type="scientific">Aspergillus pseudoustus</name>
    <dbReference type="NCBI Taxonomy" id="1810923"/>
    <lineage>
        <taxon>Eukaryota</taxon>
        <taxon>Fungi</taxon>
        <taxon>Dikarya</taxon>
        <taxon>Ascomycota</taxon>
        <taxon>Pezizomycotina</taxon>
        <taxon>Eurotiomycetes</taxon>
        <taxon>Eurotiomycetidae</taxon>
        <taxon>Eurotiales</taxon>
        <taxon>Aspergillaceae</taxon>
        <taxon>Aspergillus</taxon>
        <taxon>Aspergillus subgen. Nidulantes</taxon>
    </lineage>
</organism>
<dbReference type="EMBL" id="JBFXLU010000018">
    <property type="protein sequence ID" value="KAL2853801.1"/>
    <property type="molecule type" value="Genomic_DNA"/>
</dbReference>